<protein>
    <submittedName>
        <fullName evidence="2">Uncharacterized protein</fullName>
    </submittedName>
</protein>
<feature type="chain" id="PRO_5042166819" evidence="1">
    <location>
        <begin position="28"/>
        <end position="108"/>
    </location>
</feature>
<keyword evidence="1" id="KW-0732">Signal</keyword>
<dbReference type="EMBL" id="JARKIF010000017">
    <property type="protein sequence ID" value="KAJ7620317.1"/>
    <property type="molecule type" value="Genomic_DNA"/>
</dbReference>
<dbReference type="AlphaFoldDB" id="A0AAD7BGU8"/>
<evidence type="ECO:0000313" key="3">
    <source>
        <dbReference type="Proteomes" id="UP001221142"/>
    </source>
</evidence>
<reference evidence="2" key="1">
    <citation type="submission" date="2023-03" db="EMBL/GenBank/DDBJ databases">
        <title>Massive genome expansion in bonnet fungi (Mycena s.s.) driven by repeated elements and novel gene families across ecological guilds.</title>
        <authorList>
            <consortium name="Lawrence Berkeley National Laboratory"/>
            <person name="Harder C.B."/>
            <person name="Miyauchi S."/>
            <person name="Viragh M."/>
            <person name="Kuo A."/>
            <person name="Thoen E."/>
            <person name="Andreopoulos B."/>
            <person name="Lu D."/>
            <person name="Skrede I."/>
            <person name="Drula E."/>
            <person name="Henrissat B."/>
            <person name="Morin E."/>
            <person name="Kohler A."/>
            <person name="Barry K."/>
            <person name="LaButti K."/>
            <person name="Morin E."/>
            <person name="Salamov A."/>
            <person name="Lipzen A."/>
            <person name="Mereny Z."/>
            <person name="Hegedus B."/>
            <person name="Baldrian P."/>
            <person name="Stursova M."/>
            <person name="Weitz H."/>
            <person name="Taylor A."/>
            <person name="Grigoriev I.V."/>
            <person name="Nagy L.G."/>
            <person name="Martin F."/>
            <person name="Kauserud H."/>
        </authorList>
    </citation>
    <scope>NUCLEOTIDE SEQUENCE</scope>
    <source>
        <strain evidence="2">9284</strain>
    </source>
</reference>
<proteinExistence type="predicted"/>
<gene>
    <name evidence="2" type="ORF">FB45DRAFT_871350</name>
</gene>
<feature type="signal peptide" evidence="1">
    <location>
        <begin position="1"/>
        <end position="27"/>
    </location>
</feature>
<organism evidence="2 3">
    <name type="scientific">Roridomyces roridus</name>
    <dbReference type="NCBI Taxonomy" id="1738132"/>
    <lineage>
        <taxon>Eukaryota</taxon>
        <taxon>Fungi</taxon>
        <taxon>Dikarya</taxon>
        <taxon>Basidiomycota</taxon>
        <taxon>Agaricomycotina</taxon>
        <taxon>Agaricomycetes</taxon>
        <taxon>Agaricomycetidae</taxon>
        <taxon>Agaricales</taxon>
        <taxon>Marasmiineae</taxon>
        <taxon>Mycenaceae</taxon>
        <taxon>Roridomyces</taxon>
    </lineage>
</organism>
<sequence length="108" mass="11874">MAAAASDALRWWSKFLRGSVTAALVTAAAHWSIDRCHTSGPARSYAAAVLRGSGPARPSSGLQRLSQRLQRHISRARMASECHHRDSRMRKCAVPKPRERVRAAMVVV</sequence>
<dbReference type="Proteomes" id="UP001221142">
    <property type="component" value="Unassembled WGS sequence"/>
</dbReference>
<evidence type="ECO:0000313" key="2">
    <source>
        <dbReference type="EMBL" id="KAJ7620317.1"/>
    </source>
</evidence>
<name>A0AAD7BGU8_9AGAR</name>
<keyword evidence="3" id="KW-1185">Reference proteome</keyword>
<accession>A0AAD7BGU8</accession>
<comment type="caution">
    <text evidence="2">The sequence shown here is derived from an EMBL/GenBank/DDBJ whole genome shotgun (WGS) entry which is preliminary data.</text>
</comment>
<evidence type="ECO:0000256" key="1">
    <source>
        <dbReference type="SAM" id="SignalP"/>
    </source>
</evidence>